<dbReference type="PROSITE" id="PS50983">
    <property type="entry name" value="FE_B12_PBP"/>
    <property type="match status" value="1"/>
</dbReference>
<evidence type="ECO:0000313" key="3">
    <source>
        <dbReference type="Proteomes" id="UP001140258"/>
    </source>
</evidence>
<evidence type="ECO:0000313" key="2">
    <source>
        <dbReference type="EMBL" id="MCS3922849.1"/>
    </source>
</evidence>
<dbReference type="Proteomes" id="UP001140258">
    <property type="component" value="Unassembled WGS sequence"/>
</dbReference>
<reference evidence="2" key="1">
    <citation type="submission" date="2022-08" db="EMBL/GenBank/DDBJ databases">
        <title>Genomic Encyclopedia of Type Strains, Phase V (KMG-V): Genome sequencing to study the core and pangenomes of soil and plant-associated prokaryotes.</title>
        <authorList>
            <person name="Whitman W."/>
        </authorList>
    </citation>
    <scope>NUCLEOTIDE SEQUENCE</scope>
    <source>
        <strain evidence="2">PS</strain>
    </source>
</reference>
<sequence>MNKTLKKSLVTILSIFAVVTILMSCGCTSEVTEPTTASTTDNDNISIKDNNLDKNTEYITVTDMAGRTVRVPKKVDRTIGLGSSLREIVYLQATDKVVGVEKLESDEKVGSRTLYILTHKELMDLPIVSESGNVEQYYERILQINPDVIFIGYESDVADDMQEKLQIPVVVVYTAPVGTENQNEQYTQSLRLMGKILDKEERAEEILNKIEEYKADLALRASKSTNNQTVYLGGRAYQGINGLTATDAKWPPLVYLGANNKANNVAYDLCNESKGMAISKEQLLEWNPECIFISSISIDKVSKEFQKPEFKNLDAVSNNNVYQVLPYRWYLYNKGTAIIDSYYIGKVLYPEQFEDIDPVEKADEVYTFFYGKPAYDDLTGKIGGFKKLELGSENQ</sequence>
<keyword evidence="3" id="KW-1185">Reference proteome</keyword>
<organism evidence="2 3">
    <name type="scientific">Methanococcus voltae PS</name>
    <dbReference type="NCBI Taxonomy" id="523842"/>
    <lineage>
        <taxon>Archaea</taxon>
        <taxon>Methanobacteriati</taxon>
        <taxon>Methanobacteriota</taxon>
        <taxon>Methanomada group</taxon>
        <taxon>Methanococci</taxon>
        <taxon>Methanococcales</taxon>
        <taxon>Methanococcaceae</taxon>
        <taxon>Methanococcus</taxon>
    </lineage>
</organism>
<dbReference type="RefSeq" id="WP_259052557.1">
    <property type="nucleotide sequence ID" value="NZ_JANUCQ010000005.1"/>
</dbReference>
<comment type="caution">
    <text evidence="2">The sequence shown here is derived from an EMBL/GenBank/DDBJ whole genome shotgun (WGS) entry which is preliminary data.</text>
</comment>
<dbReference type="PANTHER" id="PTHR30535:SF34">
    <property type="entry name" value="MOLYBDATE-BINDING PROTEIN MOLA"/>
    <property type="match status" value="1"/>
</dbReference>
<dbReference type="Gene3D" id="3.40.50.1980">
    <property type="entry name" value="Nitrogenase molybdenum iron protein domain"/>
    <property type="match status" value="2"/>
</dbReference>
<dbReference type="InterPro" id="IPR050902">
    <property type="entry name" value="ABC_Transporter_SBP"/>
</dbReference>
<proteinExistence type="predicted"/>
<dbReference type="SUPFAM" id="SSF53807">
    <property type="entry name" value="Helical backbone' metal receptor"/>
    <property type="match status" value="1"/>
</dbReference>
<name>A0ABT2EY08_METVO</name>
<dbReference type="EMBL" id="JANUCQ010000005">
    <property type="protein sequence ID" value="MCS3922849.1"/>
    <property type="molecule type" value="Genomic_DNA"/>
</dbReference>
<dbReference type="InterPro" id="IPR002491">
    <property type="entry name" value="ABC_transptr_periplasmic_BD"/>
</dbReference>
<dbReference type="PANTHER" id="PTHR30535">
    <property type="entry name" value="VITAMIN B12-BINDING PROTEIN"/>
    <property type="match status" value="1"/>
</dbReference>
<gene>
    <name evidence="2" type="ORF">M2325_001559</name>
</gene>
<evidence type="ECO:0000259" key="1">
    <source>
        <dbReference type="PROSITE" id="PS50983"/>
    </source>
</evidence>
<protein>
    <submittedName>
        <fullName evidence="2">Iron complex transport system substrate-binding protein</fullName>
    </submittedName>
</protein>
<accession>A0ABT2EY08</accession>
<dbReference type="Pfam" id="PF01497">
    <property type="entry name" value="Peripla_BP_2"/>
    <property type="match status" value="1"/>
</dbReference>
<feature type="domain" description="Fe/B12 periplasmic-binding" evidence="1">
    <location>
        <begin position="77"/>
        <end position="352"/>
    </location>
</feature>
<dbReference type="PROSITE" id="PS51257">
    <property type="entry name" value="PROKAR_LIPOPROTEIN"/>
    <property type="match status" value="1"/>
</dbReference>